<dbReference type="Proteomes" id="UP001318682">
    <property type="component" value="Chromosome"/>
</dbReference>
<dbReference type="InterPro" id="IPR029033">
    <property type="entry name" value="His_PPase_superfam"/>
</dbReference>
<reference evidence="2" key="2">
    <citation type="submission" date="2024-01" db="EMBL/GenBank/DDBJ databases">
        <title>Roseobacter fucihabitans sp. nov., isolated from the brown alga Fucus spiralis.</title>
        <authorList>
            <person name="Hahnke S."/>
            <person name="Berger M."/>
            <person name="Schlingloff A."/>
            <person name="Athale I."/>
            <person name="Neumann-Schaal M."/>
            <person name="Adenaya A."/>
            <person name="Poehlein A."/>
            <person name="Daniel R."/>
            <person name="Pertersen J."/>
            <person name="Brinkhoff T."/>
        </authorList>
    </citation>
    <scope>NUCLEOTIDE SEQUENCE [LARGE SCALE GENOMIC DNA]</scope>
    <source>
        <strain evidence="2">B14</strain>
    </source>
</reference>
<evidence type="ECO:0000313" key="2">
    <source>
        <dbReference type="Proteomes" id="UP001318682"/>
    </source>
</evidence>
<dbReference type="Gene3D" id="3.40.50.1240">
    <property type="entry name" value="Phosphoglycerate mutase-like"/>
    <property type="match status" value="1"/>
</dbReference>
<name>A0ABZ2BQW1_9RHOB</name>
<sequence>MIAQAIYLSHPEVEIDPNTPVPEWGLSGVGRARTAALAARLGDLSGWSVVSSGEQKAIETGEPLAALTGKPLIIRADMHENDRSATGYQPRAAFEALADAFFAQPDVSVQGWESARAAQMRIVQEVRAAVLEHPDIPLIFTGHGGVGTLLYCHLAGHPISRRWDQTGGGHWFRFAADMSSVEQGWAAMETLS</sequence>
<dbReference type="SUPFAM" id="SSF53254">
    <property type="entry name" value="Phosphoglycerate mutase-like"/>
    <property type="match status" value="1"/>
</dbReference>
<evidence type="ECO:0008006" key="3">
    <source>
        <dbReference type="Google" id="ProtNLM"/>
    </source>
</evidence>
<proteinExistence type="predicted"/>
<protein>
    <recommendedName>
        <fullName evidence="3">Phosphoglycerate mutase family protein</fullName>
    </recommendedName>
</protein>
<evidence type="ECO:0000313" key="1">
    <source>
        <dbReference type="EMBL" id="WVX47726.1"/>
    </source>
</evidence>
<accession>A0ABZ2BQW1</accession>
<dbReference type="Pfam" id="PF00300">
    <property type="entry name" value="His_Phos_1"/>
    <property type="match status" value="1"/>
</dbReference>
<organism evidence="1 2">
    <name type="scientific">Roseobacter fucihabitans</name>
    <dbReference type="NCBI Taxonomy" id="1537242"/>
    <lineage>
        <taxon>Bacteria</taxon>
        <taxon>Pseudomonadati</taxon>
        <taxon>Pseudomonadota</taxon>
        <taxon>Alphaproteobacteria</taxon>
        <taxon>Rhodobacterales</taxon>
        <taxon>Roseobacteraceae</taxon>
        <taxon>Roseobacter</taxon>
    </lineage>
</organism>
<dbReference type="EMBL" id="CP143423">
    <property type="protein sequence ID" value="WVX47726.1"/>
    <property type="molecule type" value="Genomic_DNA"/>
</dbReference>
<gene>
    <name evidence="1" type="ORF">ROLI_007970</name>
</gene>
<keyword evidence="2" id="KW-1185">Reference proteome</keyword>
<dbReference type="RefSeq" id="WP_316247451.1">
    <property type="nucleotide sequence ID" value="NZ_CP143423.1"/>
</dbReference>
<reference evidence="1 2" key="1">
    <citation type="submission" date="2015-07" db="EMBL/GenBank/DDBJ databases">
        <authorList>
            <person name="Voget S."/>
            <person name="Dogs M."/>
            <person name="Brinkhoff T.H."/>
            <person name="Daniel R."/>
        </authorList>
    </citation>
    <scope>NUCLEOTIDE SEQUENCE [LARGE SCALE GENOMIC DNA]</scope>
    <source>
        <strain evidence="1 2">B14</strain>
    </source>
</reference>
<dbReference type="InterPro" id="IPR013078">
    <property type="entry name" value="His_Pase_superF_clade-1"/>
</dbReference>